<evidence type="ECO:0000313" key="20">
    <source>
        <dbReference type="Proteomes" id="UP001220478"/>
    </source>
</evidence>
<dbReference type="Proteomes" id="UP001220478">
    <property type="component" value="Chromosome"/>
</dbReference>
<dbReference type="PRINTS" id="PR00509">
    <property type="entry name" value="PGMPMM"/>
</dbReference>
<dbReference type="SUPFAM" id="SSF55957">
    <property type="entry name" value="Phosphoglucomutase, C-terminal domain"/>
    <property type="match status" value="1"/>
</dbReference>
<evidence type="ECO:0000256" key="9">
    <source>
        <dbReference type="ARBA" id="ARBA00022842"/>
    </source>
</evidence>
<keyword evidence="9 14" id="KW-0460">Magnesium</keyword>
<feature type="domain" description="Alpha-D-phosphohexomutase alpha/beta/alpha" evidence="18">
    <location>
        <begin position="302"/>
        <end position="418"/>
    </location>
</feature>
<dbReference type="Pfam" id="PF02878">
    <property type="entry name" value="PGM_PMM_I"/>
    <property type="match status" value="1"/>
</dbReference>
<dbReference type="PANTHER" id="PTHR45745">
    <property type="entry name" value="PHOSPHOMANNOMUTASE 45A"/>
    <property type="match status" value="1"/>
</dbReference>
<dbReference type="PANTHER" id="PTHR45745:SF1">
    <property type="entry name" value="PHOSPHOGLUCOMUTASE 2B-RELATED"/>
    <property type="match status" value="1"/>
</dbReference>
<dbReference type="CDD" id="cd05799">
    <property type="entry name" value="PGM2"/>
    <property type="match status" value="1"/>
</dbReference>
<evidence type="ECO:0000259" key="15">
    <source>
        <dbReference type="Pfam" id="PF00408"/>
    </source>
</evidence>
<keyword evidence="7" id="KW-0597">Phosphoprotein</keyword>
<dbReference type="InterPro" id="IPR005844">
    <property type="entry name" value="A-D-PHexomutase_a/b/a-I"/>
</dbReference>
<comment type="pathway">
    <text evidence="3">Glycolipid metabolism; diglucosyl-diacylglycerol biosynthesis.</text>
</comment>
<dbReference type="InterPro" id="IPR016066">
    <property type="entry name" value="A-D-PHexomutase_CS"/>
</dbReference>
<evidence type="ECO:0000256" key="4">
    <source>
        <dbReference type="ARBA" id="ARBA00005189"/>
    </source>
</evidence>
<accession>A0ABY8C4H8</accession>
<protein>
    <recommendedName>
        <fullName evidence="11">Phosphoglucomutase</fullName>
        <ecNumber evidence="6">5.4.2.2</ecNumber>
    </recommendedName>
    <alternativeName>
        <fullName evidence="13">Alpha-phosphoglucomutase</fullName>
    </alternativeName>
    <alternativeName>
        <fullName evidence="12">Glucose phosphomutase</fullName>
    </alternativeName>
</protein>
<dbReference type="InterPro" id="IPR036900">
    <property type="entry name" value="A-D-PHexomutase_C_sf"/>
</dbReference>
<feature type="domain" description="Alpha-D-phosphohexomutase alpha/beta/alpha" evidence="16">
    <location>
        <begin position="2"/>
        <end position="139"/>
    </location>
</feature>
<proteinExistence type="inferred from homology"/>
<feature type="domain" description="Alpha-D-phosphohexomutase C-terminal" evidence="15">
    <location>
        <begin position="489"/>
        <end position="528"/>
    </location>
</feature>
<dbReference type="Gene3D" id="3.40.120.10">
    <property type="entry name" value="Alpha-D-Glucose-1,6-Bisphosphate, subunit A, domain 3"/>
    <property type="match status" value="3"/>
</dbReference>
<gene>
    <name evidence="19" type="ORF">PYS61_06115</name>
</gene>
<evidence type="ECO:0000256" key="7">
    <source>
        <dbReference type="ARBA" id="ARBA00022553"/>
    </source>
</evidence>
<dbReference type="RefSeq" id="WP_315571622.1">
    <property type="nucleotide sequence ID" value="NZ_CP118868.1"/>
</dbReference>
<dbReference type="InterPro" id="IPR005843">
    <property type="entry name" value="A-D-PHexomutase_C"/>
</dbReference>
<evidence type="ECO:0000256" key="12">
    <source>
        <dbReference type="ARBA" id="ARBA00041398"/>
    </source>
</evidence>
<organism evidence="19 20">
    <name type="scientific">Amygdalobacter indicium</name>
    <dbReference type="NCBI Taxonomy" id="3029272"/>
    <lineage>
        <taxon>Bacteria</taxon>
        <taxon>Bacillati</taxon>
        <taxon>Bacillota</taxon>
        <taxon>Clostridia</taxon>
        <taxon>Eubacteriales</taxon>
        <taxon>Oscillospiraceae</taxon>
        <taxon>Amygdalobacter</taxon>
    </lineage>
</organism>
<evidence type="ECO:0000256" key="14">
    <source>
        <dbReference type="RuleBase" id="RU004326"/>
    </source>
</evidence>
<dbReference type="Gene3D" id="3.30.310.50">
    <property type="entry name" value="Alpha-D-phosphohexomutase, C-terminal domain"/>
    <property type="match status" value="1"/>
</dbReference>
<comment type="catalytic activity">
    <reaction evidence="1">
        <text>alpha-D-glucose 1-phosphate = alpha-D-glucose 6-phosphate</text>
        <dbReference type="Rhea" id="RHEA:23536"/>
        <dbReference type="ChEBI" id="CHEBI:58225"/>
        <dbReference type="ChEBI" id="CHEBI:58601"/>
        <dbReference type="EC" id="5.4.2.2"/>
    </reaction>
</comment>
<evidence type="ECO:0000313" key="19">
    <source>
        <dbReference type="EMBL" id="WEG35497.1"/>
    </source>
</evidence>
<dbReference type="EMBL" id="CP118868">
    <property type="protein sequence ID" value="WEG35497.1"/>
    <property type="molecule type" value="Genomic_DNA"/>
</dbReference>
<sequence>MIKFGTAGLRGLMQPGEDGLNDYTVALATLGISRYLKQTCGKGKIIFAYDTRHHSREYAYLAAGILQKEGHQALIFPSYAPTPILAYSIRPLHADLGIVLTASHNPKEYNGYKVYGSDGIQINEATAAQIASNMEEEKYNTAYFINSACLPNLSAELPAPETITPAIVPSYIHDIQSLWQRKMNEEETCKMAAAQHNLKIVYTPVHGTGAAYFLPLLQHSSFADIIIVKEQAEPDPDFPTAPKPNPEYPEVLLPAIKQAEAVNADIVLVTDPDADRCALALPDTAGEWHQLSGNETGALLSAILIDNARSCQRRLNSDDYLVKSVVTDDFGAAIAKANGLSVCESLTGFKNICGTIPKLRAQGKRYFFGYEESVGYSYPDFVRDKDGLASCYLLAMAAAYVSTNGCTLWQYFNDLQKRYGYYVSAPFNIVNTASDGNEQIQKTVNEFRTNSPLLLAGGKLLQISDYLDGSIKIFAQDGTSVQQKDVLKLPKQNLVKFFYDNNLTLSVRPSGTEPKLKFYLDACASTRETAVELLQKAGNEIRNLLKQQK</sequence>
<dbReference type="Pfam" id="PF02880">
    <property type="entry name" value="PGM_PMM_III"/>
    <property type="match status" value="1"/>
</dbReference>
<dbReference type="PROSITE" id="PS00710">
    <property type="entry name" value="PGM_PMM"/>
    <property type="match status" value="1"/>
</dbReference>
<evidence type="ECO:0000256" key="8">
    <source>
        <dbReference type="ARBA" id="ARBA00022723"/>
    </source>
</evidence>
<evidence type="ECO:0000259" key="17">
    <source>
        <dbReference type="Pfam" id="PF02879"/>
    </source>
</evidence>
<dbReference type="InterPro" id="IPR005846">
    <property type="entry name" value="A-D-PHexomutase_a/b/a-III"/>
</dbReference>
<dbReference type="Pfam" id="PF02879">
    <property type="entry name" value="PGM_PMM_II"/>
    <property type="match status" value="1"/>
</dbReference>
<evidence type="ECO:0000256" key="2">
    <source>
        <dbReference type="ARBA" id="ARBA00001946"/>
    </source>
</evidence>
<evidence type="ECO:0000256" key="1">
    <source>
        <dbReference type="ARBA" id="ARBA00000443"/>
    </source>
</evidence>
<evidence type="ECO:0000259" key="16">
    <source>
        <dbReference type="Pfam" id="PF02878"/>
    </source>
</evidence>
<comment type="pathway">
    <text evidence="4">Lipid metabolism.</text>
</comment>
<dbReference type="InterPro" id="IPR005845">
    <property type="entry name" value="A-D-PHexomutase_a/b/a-II"/>
</dbReference>
<keyword evidence="8 14" id="KW-0479">Metal-binding</keyword>
<dbReference type="SUPFAM" id="SSF53738">
    <property type="entry name" value="Phosphoglucomutase, first 3 domains"/>
    <property type="match status" value="3"/>
</dbReference>
<evidence type="ECO:0000256" key="10">
    <source>
        <dbReference type="ARBA" id="ARBA00023235"/>
    </source>
</evidence>
<evidence type="ECO:0000256" key="11">
    <source>
        <dbReference type="ARBA" id="ARBA00039995"/>
    </source>
</evidence>
<dbReference type="InterPro" id="IPR016055">
    <property type="entry name" value="A-D-PHexomutase_a/b/a-I/II/III"/>
</dbReference>
<keyword evidence="20" id="KW-1185">Reference proteome</keyword>
<comment type="cofactor">
    <cofactor evidence="2">
        <name>Mg(2+)</name>
        <dbReference type="ChEBI" id="CHEBI:18420"/>
    </cofactor>
</comment>
<dbReference type="EC" id="5.4.2.2" evidence="6"/>
<evidence type="ECO:0000256" key="6">
    <source>
        <dbReference type="ARBA" id="ARBA00012728"/>
    </source>
</evidence>
<evidence type="ECO:0000256" key="5">
    <source>
        <dbReference type="ARBA" id="ARBA00010231"/>
    </source>
</evidence>
<dbReference type="InterPro" id="IPR005841">
    <property type="entry name" value="Alpha-D-phosphohexomutase_SF"/>
</dbReference>
<keyword evidence="10" id="KW-0413">Isomerase</keyword>
<evidence type="ECO:0000256" key="13">
    <source>
        <dbReference type="ARBA" id="ARBA00041467"/>
    </source>
</evidence>
<name>A0ABY8C4H8_9FIRM</name>
<dbReference type="Pfam" id="PF00408">
    <property type="entry name" value="PGM_PMM_IV"/>
    <property type="match status" value="1"/>
</dbReference>
<evidence type="ECO:0000259" key="18">
    <source>
        <dbReference type="Pfam" id="PF02880"/>
    </source>
</evidence>
<feature type="domain" description="Alpha-D-phosphohexomutase alpha/beta/alpha" evidence="17">
    <location>
        <begin position="190"/>
        <end position="283"/>
    </location>
</feature>
<comment type="similarity">
    <text evidence="5 14">Belongs to the phosphohexose mutase family.</text>
</comment>
<evidence type="ECO:0000256" key="3">
    <source>
        <dbReference type="ARBA" id="ARBA00005164"/>
    </source>
</evidence>
<reference evidence="19 20" key="1">
    <citation type="submission" date="2023-02" db="EMBL/GenBank/DDBJ databases">
        <title>Novel Oscillospiraceae bacterial genomes.</title>
        <authorList>
            <person name="Srinivasan S."/>
            <person name="Austin M.N."/>
            <person name="Fiedler T.L."/>
            <person name="Strenk S.M."/>
            <person name="Agnew K.J."/>
            <person name="Nagana Gowda G.A."/>
            <person name="Raftery D."/>
            <person name="Beamer M.A."/>
            <person name="Achilles S.L."/>
            <person name="Wiesenfeld H.C."/>
            <person name="Fredricks D.N."/>
            <person name="Hillier S.L."/>
        </authorList>
    </citation>
    <scope>NUCLEOTIDE SEQUENCE [LARGE SCALE GENOMIC DNA]</scope>
    <source>
        <strain evidence="19 20">CHIC02 1186E3-8</strain>
    </source>
</reference>